<dbReference type="GO" id="GO:0045927">
    <property type="term" value="P:positive regulation of growth"/>
    <property type="evidence" value="ECO:0007669"/>
    <property type="project" value="InterPro"/>
</dbReference>
<dbReference type="Pfam" id="PF11961">
    <property type="entry name" value="DUF3475"/>
    <property type="match status" value="1"/>
</dbReference>
<protein>
    <recommendedName>
        <fullName evidence="5">DUF668 domain-containing protein</fullName>
    </recommendedName>
</protein>
<reference evidence="3 4" key="1">
    <citation type="submission" date="2019-09" db="EMBL/GenBank/DDBJ databases">
        <title>A chromosome-level genome assembly of the Chinese tupelo Nyssa sinensis.</title>
        <authorList>
            <person name="Yang X."/>
            <person name="Kang M."/>
            <person name="Yang Y."/>
            <person name="Xiong H."/>
            <person name="Wang M."/>
            <person name="Zhang Z."/>
            <person name="Wang Z."/>
            <person name="Wu H."/>
            <person name="Ma T."/>
            <person name="Liu J."/>
            <person name="Xi Z."/>
        </authorList>
    </citation>
    <scope>NUCLEOTIDE SEQUENCE [LARGE SCALE GENOMIC DNA]</scope>
    <source>
        <strain evidence="3">J267</strain>
        <tissue evidence="3">Leaf</tissue>
    </source>
</reference>
<dbReference type="OrthoDB" id="2018987at2759"/>
<dbReference type="Proteomes" id="UP000325577">
    <property type="component" value="Linkage Group LG21"/>
</dbReference>
<evidence type="ECO:0000259" key="1">
    <source>
        <dbReference type="Pfam" id="PF05003"/>
    </source>
</evidence>
<feature type="domain" description="DUF3475" evidence="2">
    <location>
        <begin position="42"/>
        <end position="98"/>
    </location>
</feature>
<dbReference type="InterPro" id="IPR021864">
    <property type="entry name" value="DUF3475"/>
</dbReference>
<keyword evidence="4" id="KW-1185">Reference proteome</keyword>
<feature type="domain" description="DUF668" evidence="1">
    <location>
        <begin position="436"/>
        <end position="525"/>
    </location>
</feature>
<evidence type="ECO:0000259" key="2">
    <source>
        <dbReference type="Pfam" id="PF11961"/>
    </source>
</evidence>
<evidence type="ECO:0000313" key="3">
    <source>
        <dbReference type="EMBL" id="KAA8527742.1"/>
    </source>
</evidence>
<gene>
    <name evidence="3" type="ORF">F0562_035389</name>
</gene>
<sequence length="666" mass="75325">MVAEPWILKMGHQVSTNLKHALLLEPSKKATKKQEHKEIIGILSFEVANVMSQTVHLHKSLTGQEISKLKNEILKSEGVKNLVSSDESYLLELALAEKLDDLNRVAGVVSRLGKKCTVPALQGFEHVYGDIVSGAIDVKALGFLVRDMEGMVRKMERYVNSTANLYSEMEVLNELEQATKKFQQNQHEESRRAFEQKLMWQKQDVRHLKDVSLWNQTYDKAVEPLARTVCTIYARIFLVFDDPALRRDFIGISVSGAQCCPGGGSPPMKDECRQKSGLIDRLQNLSEPLRPVLRKSNGYYSGPIDRTVVEKRGSNLRPRLASQRAGVPLFRPEDFHFVCGTGPGRLFMECLSLGSSASKVDGDNDVGHDDRSSQTSGCCSTANGLTREVPNHSGGFNWTQIGVPFRGNQRQAKCSVTNGSQFGPQSRLMGYLLPCTVGGSALALHYANVIIVIEKLLRYPHLVGEEARDDLYQMLPTSLRMSLKTNLKFYVKDLAIYDAPLAHDWKERLDEILRWLAPLAHNMIRWQSERNFEQQQIVTRTNVLLLQTLYFADRVKTEAAIFSTLMSAWNGSCTTEFHIFIDYIVGVQYHMMEKQKEFGSSELSLAMSYRREHRNSRAALFDGIEEGGLRDTSYSHEIDERSNNRAIDSLQDRVIFLKRSTQIFHV</sequence>
<organism evidence="3 4">
    <name type="scientific">Nyssa sinensis</name>
    <dbReference type="NCBI Taxonomy" id="561372"/>
    <lineage>
        <taxon>Eukaryota</taxon>
        <taxon>Viridiplantae</taxon>
        <taxon>Streptophyta</taxon>
        <taxon>Embryophyta</taxon>
        <taxon>Tracheophyta</taxon>
        <taxon>Spermatophyta</taxon>
        <taxon>Magnoliopsida</taxon>
        <taxon>eudicotyledons</taxon>
        <taxon>Gunneridae</taxon>
        <taxon>Pentapetalae</taxon>
        <taxon>asterids</taxon>
        <taxon>Cornales</taxon>
        <taxon>Nyssaceae</taxon>
        <taxon>Nyssa</taxon>
    </lineage>
</organism>
<dbReference type="PANTHER" id="PTHR31371">
    <property type="entry name" value="BNAC09G50660D PROTEIN"/>
    <property type="match status" value="1"/>
</dbReference>
<evidence type="ECO:0008006" key="5">
    <source>
        <dbReference type="Google" id="ProtNLM"/>
    </source>
</evidence>
<evidence type="ECO:0000313" key="4">
    <source>
        <dbReference type="Proteomes" id="UP000325577"/>
    </source>
</evidence>
<name>A0A5J5AD06_9ASTE</name>
<dbReference type="AlphaFoldDB" id="A0A5J5AD06"/>
<proteinExistence type="predicted"/>
<dbReference type="InterPro" id="IPR007700">
    <property type="entry name" value="DUF668"/>
</dbReference>
<dbReference type="EMBL" id="CM018045">
    <property type="protein sequence ID" value="KAA8527742.1"/>
    <property type="molecule type" value="Genomic_DNA"/>
</dbReference>
<dbReference type="Pfam" id="PF05003">
    <property type="entry name" value="DUF668"/>
    <property type="match status" value="1"/>
</dbReference>
<dbReference type="PANTHER" id="PTHR31371:SF2">
    <property type="entry name" value="PLANT_PROTEIN (DUF668)"/>
    <property type="match status" value="1"/>
</dbReference>
<accession>A0A5J5AD06</accession>